<dbReference type="InterPro" id="IPR002912">
    <property type="entry name" value="ACT_dom"/>
</dbReference>
<dbReference type="InterPro" id="IPR006674">
    <property type="entry name" value="HD_domain"/>
</dbReference>
<dbReference type="InterPro" id="IPR012675">
    <property type="entry name" value="Beta-grasp_dom_sf"/>
</dbReference>
<dbReference type="GO" id="GO:0008728">
    <property type="term" value="F:GTP diphosphokinase activity"/>
    <property type="evidence" value="ECO:0007669"/>
    <property type="project" value="UniProtKB-EC"/>
</dbReference>
<dbReference type="PANTHER" id="PTHR21262">
    <property type="entry name" value="GUANOSINE-3',5'-BIS DIPHOSPHATE 3'-PYROPHOSPHOHYDROLASE"/>
    <property type="match status" value="1"/>
</dbReference>
<dbReference type="FunFam" id="1.10.3210.10:FF:000001">
    <property type="entry name" value="GTP pyrophosphokinase RelA"/>
    <property type="match status" value="1"/>
</dbReference>
<evidence type="ECO:0000313" key="5">
    <source>
        <dbReference type="EMBL" id="SFV89707.1"/>
    </source>
</evidence>
<dbReference type="InterPro" id="IPR004095">
    <property type="entry name" value="TGS"/>
</dbReference>
<dbReference type="GO" id="GO:0016301">
    <property type="term" value="F:kinase activity"/>
    <property type="evidence" value="ECO:0007669"/>
    <property type="project" value="UniProtKB-KW"/>
</dbReference>
<dbReference type="SMART" id="SM00954">
    <property type="entry name" value="RelA_SpoT"/>
    <property type="match status" value="1"/>
</dbReference>
<dbReference type="Pfam" id="PF13328">
    <property type="entry name" value="HD_4"/>
    <property type="match status" value="1"/>
</dbReference>
<dbReference type="InterPro" id="IPR004811">
    <property type="entry name" value="RelA/Spo_fam"/>
</dbReference>
<dbReference type="CDD" id="cd02116">
    <property type="entry name" value="ACT"/>
    <property type="match status" value="1"/>
</dbReference>
<reference evidence="5" key="1">
    <citation type="submission" date="2016-10" db="EMBL/GenBank/DDBJ databases">
        <authorList>
            <person name="de Groot N.N."/>
        </authorList>
    </citation>
    <scope>NUCLEOTIDE SEQUENCE</scope>
</reference>
<dbReference type="EC" id="2.7.6.5" evidence="5"/>
<dbReference type="SMART" id="SM00471">
    <property type="entry name" value="HDc"/>
    <property type="match status" value="1"/>
</dbReference>
<dbReference type="InterPro" id="IPR012676">
    <property type="entry name" value="TGS-like"/>
</dbReference>
<dbReference type="InterPro" id="IPR003607">
    <property type="entry name" value="HD/PDEase_dom"/>
</dbReference>
<feature type="domain" description="ACT" evidence="2">
    <location>
        <begin position="639"/>
        <end position="716"/>
    </location>
</feature>
<dbReference type="PROSITE" id="PS51831">
    <property type="entry name" value="HD"/>
    <property type="match status" value="1"/>
</dbReference>
<accession>A0A1W1E773</accession>
<dbReference type="InterPro" id="IPR045865">
    <property type="entry name" value="ACT-like_dom_sf"/>
</dbReference>
<evidence type="ECO:0000259" key="3">
    <source>
        <dbReference type="PROSITE" id="PS51831"/>
    </source>
</evidence>
<dbReference type="NCBIfam" id="TIGR00691">
    <property type="entry name" value="spoT_relA"/>
    <property type="match status" value="1"/>
</dbReference>
<keyword evidence="5" id="KW-0418">Kinase</keyword>
<dbReference type="SUPFAM" id="SSF81271">
    <property type="entry name" value="TGS-like"/>
    <property type="match status" value="1"/>
</dbReference>
<dbReference type="SUPFAM" id="SSF109604">
    <property type="entry name" value="HD-domain/PDEase-like"/>
    <property type="match status" value="1"/>
</dbReference>
<dbReference type="PROSITE" id="PS51880">
    <property type="entry name" value="TGS"/>
    <property type="match status" value="1"/>
</dbReference>
<feature type="domain" description="HD" evidence="3">
    <location>
        <begin position="54"/>
        <end position="161"/>
    </location>
</feature>
<dbReference type="GO" id="GO:0005886">
    <property type="term" value="C:plasma membrane"/>
    <property type="evidence" value="ECO:0007669"/>
    <property type="project" value="TreeGrafter"/>
</dbReference>
<dbReference type="Gene3D" id="3.10.20.30">
    <property type="match status" value="1"/>
</dbReference>
<protein>
    <submittedName>
        <fullName evidence="5">GTP pyrophosphokinase, (P)ppGpp synthetase II / Guanosine-3',5'-bis(Diphosphate) 3'-pyrophosphohydrolase</fullName>
        <ecNumber evidence="5">2.7.6.5</ecNumber>
        <ecNumber evidence="5">3.1.7.2</ecNumber>
    </submittedName>
</protein>
<dbReference type="Gene3D" id="3.30.460.10">
    <property type="entry name" value="Beta Polymerase, domain 2"/>
    <property type="match status" value="1"/>
</dbReference>
<dbReference type="FunFam" id="3.10.20.30:FF:000002">
    <property type="entry name" value="GTP pyrophosphokinase (RelA/SpoT)"/>
    <property type="match status" value="1"/>
</dbReference>
<keyword evidence="5" id="KW-0378">Hydrolase</keyword>
<dbReference type="InterPro" id="IPR007685">
    <property type="entry name" value="RelA_SpoT"/>
</dbReference>
<gene>
    <name evidence="5" type="ORF">MNB_SV-4-1447</name>
</gene>
<dbReference type="Gene3D" id="1.10.3210.10">
    <property type="entry name" value="Hypothetical protein af1432"/>
    <property type="match status" value="1"/>
</dbReference>
<proteinExistence type="inferred from homology"/>
<dbReference type="InterPro" id="IPR043519">
    <property type="entry name" value="NT_sf"/>
</dbReference>
<evidence type="ECO:0000256" key="1">
    <source>
        <dbReference type="ARBA" id="ARBA00007476"/>
    </source>
</evidence>
<dbReference type="Pfam" id="PF02824">
    <property type="entry name" value="TGS"/>
    <property type="match status" value="1"/>
</dbReference>
<dbReference type="GO" id="GO:0042594">
    <property type="term" value="P:response to starvation"/>
    <property type="evidence" value="ECO:0007669"/>
    <property type="project" value="TreeGrafter"/>
</dbReference>
<keyword evidence="5" id="KW-0808">Transferase</keyword>
<feature type="domain" description="TGS" evidence="4">
    <location>
        <begin position="394"/>
        <end position="457"/>
    </location>
</feature>
<dbReference type="PROSITE" id="PS51671">
    <property type="entry name" value="ACT"/>
    <property type="match status" value="1"/>
</dbReference>
<name>A0A1W1E773_9ZZZZ</name>
<organism evidence="5">
    <name type="scientific">hydrothermal vent metagenome</name>
    <dbReference type="NCBI Taxonomy" id="652676"/>
    <lineage>
        <taxon>unclassified sequences</taxon>
        <taxon>metagenomes</taxon>
        <taxon>ecological metagenomes</taxon>
    </lineage>
</organism>
<dbReference type="GO" id="GO:0008893">
    <property type="term" value="F:guanosine-3',5'-bis(diphosphate) 3'-diphosphatase activity"/>
    <property type="evidence" value="ECO:0007669"/>
    <property type="project" value="UniProtKB-EC"/>
</dbReference>
<sequence length="717" mass="82148">MDAFLEKVKETHTIEEATALLWEQIPSPLPSTKKALDLAMTAHDGQMRKSGEPYIVHPILVAVITASISNDEIMVQAALLHDVVEDTDFDLEDLEHVFGEDVTHLVAGLTKIVEIRDEELVPSGSDDRLISSALTFRKMLLASIKDIRVLVIKLCDRLHNMLTLDALRPEKQKRIAEETLVVYAPIAHRLGISRLKNHLEDLSFYYIYPEDYAKIDSYIQENAQNLQFKLNAFIQKVKTMMESNGFDPEGFEIIGRVKHYYSIYLKMHRKGVSIEEVLDLLAIRVIVNEPLECYNVLGLMHLNFTPLISRFKDYIAVPKENGYRTIHTTLFNEEGIVEAQIRTRQMHRLAEYGVAAHWKYKDGGNSVNLQWLESLSYQNESVEEFYELAKSDLFSEDITVFSPKGDYYTLPKGSVALDFAYAIHSEVGANATGALVNKHKASLLTVLKNGDIVRIIKDERPHLHCSWLDAVKTSKAKEGIRSQCRARLRETDTFTAYNILAALFNQGSDAIRKRIEDMGLEESIHKLPTQLDFFKEVIHKLATYMGTKEVRFWELLKRGYKKPQSKEIEHFRFFTNKPLEGVEFDYCCHPKVGDQIVAFYKDSKAIIHHKLCKKAYVKILNGEPMLFVSWSTTKLSRYRLIISLQNQKGVLADLLAKLTELDMNVISIELGIRNSESAEYCQIEVESSESRKQLLEEKIAQKFKLIEMISLNDAYNK</sequence>
<comment type="similarity">
    <text evidence="1">Belongs to the RelA/SpoT family.</text>
</comment>
<dbReference type="CDD" id="cd05399">
    <property type="entry name" value="NT_Rel-Spo_like"/>
    <property type="match status" value="1"/>
</dbReference>
<dbReference type="GO" id="GO:0015969">
    <property type="term" value="P:guanosine tetraphosphate metabolic process"/>
    <property type="evidence" value="ECO:0007669"/>
    <property type="project" value="InterPro"/>
</dbReference>
<dbReference type="SUPFAM" id="SSF81301">
    <property type="entry name" value="Nucleotidyltransferase"/>
    <property type="match status" value="1"/>
</dbReference>
<dbReference type="PANTHER" id="PTHR21262:SF36">
    <property type="entry name" value="BIFUNCTIONAL (P)PPGPP SYNTHASE_HYDROLASE SPOT"/>
    <property type="match status" value="1"/>
</dbReference>
<dbReference type="Pfam" id="PF04607">
    <property type="entry name" value="RelA_SpoT"/>
    <property type="match status" value="1"/>
</dbReference>
<dbReference type="EC" id="3.1.7.2" evidence="5"/>
<dbReference type="SUPFAM" id="SSF55021">
    <property type="entry name" value="ACT-like"/>
    <property type="match status" value="1"/>
</dbReference>
<evidence type="ECO:0000259" key="2">
    <source>
        <dbReference type="PROSITE" id="PS51671"/>
    </source>
</evidence>
<evidence type="ECO:0000259" key="4">
    <source>
        <dbReference type="PROSITE" id="PS51880"/>
    </source>
</evidence>
<dbReference type="CDD" id="cd00077">
    <property type="entry name" value="HDc"/>
    <property type="match status" value="1"/>
</dbReference>
<dbReference type="AlphaFoldDB" id="A0A1W1E773"/>
<dbReference type="EMBL" id="FPIB01000002">
    <property type="protein sequence ID" value="SFV89707.1"/>
    <property type="molecule type" value="Genomic_DNA"/>
</dbReference>